<dbReference type="InterPro" id="IPR001965">
    <property type="entry name" value="Znf_PHD"/>
</dbReference>
<dbReference type="SMART" id="SM00249">
    <property type="entry name" value="PHD"/>
    <property type="match status" value="2"/>
</dbReference>
<dbReference type="AlphaFoldDB" id="A0A7S2ZV68"/>
<dbReference type="Pfam" id="PF00628">
    <property type="entry name" value="PHD"/>
    <property type="match status" value="1"/>
</dbReference>
<keyword evidence="2 4" id="KW-0863">Zinc-finger</keyword>
<evidence type="ECO:0000256" key="3">
    <source>
        <dbReference type="ARBA" id="ARBA00022833"/>
    </source>
</evidence>
<protein>
    <recommendedName>
        <fullName evidence="6">PHD-type domain-containing protein</fullName>
    </recommendedName>
</protein>
<gene>
    <name evidence="7" type="ORF">RMAR00112_LOCUS20568</name>
</gene>
<feature type="domain" description="PHD-type" evidence="6">
    <location>
        <begin position="19"/>
        <end position="77"/>
    </location>
</feature>
<evidence type="ECO:0000256" key="5">
    <source>
        <dbReference type="SAM" id="MobiDB-lite"/>
    </source>
</evidence>
<dbReference type="CDD" id="cd15489">
    <property type="entry name" value="PHD_SF"/>
    <property type="match status" value="1"/>
</dbReference>
<dbReference type="EMBL" id="HBHW01026501">
    <property type="protein sequence ID" value="CAE0052541.1"/>
    <property type="molecule type" value="Transcribed_RNA"/>
</dbReference>
<dbReference type="SUPFAM" id="SSF57903">
    <property type="entry name" value="FYVE/PHD zinc finger"/>
    <property type="match status" value="2"/>
</dbReference>
<dbReference type="InterPro" id="IPR019786">
    <property type="entry name" value="Zinc_finger_PHD-type_CS"/>
</dbReference>
<feature type="region of interest" description="Disordered" evidence="5">
    <location>
        <begin position="203"/>
        <end position="232"/>
    </location>
</feature>
<evidence type="ECO:0000259" key="6">
    <source>
        <dbReference type="PROSITE" id="PS50016"/>
    </source>
</evidence>
<dbReference type="InterPro" id="IPR019787">
    <property type="entry name" value="Znf_PHD-finger"/>
</dbReference>
<dbReference type="PROSITE" id="PS50016">
    <property type="entry name" value="ZF_PHD_2"/>
    <property type="match status" value="1"/>
</dbReference>
<evidence type="ECO:0000256" key="4">
    <source>
        <dbReference type="PROSITE-ProRule" id="PRU00146"/>
    </source>
</evidence>
<dbReference type="InterPro" id="IPR011011">
    <property type="entry name" value="Znf_FYVE_PHD"/>
</dbReference>
<dbReference type="PROSITE" id="PS01359">
    <property type="entry name" value="ZF_PHD_1"/>
    <property type="match status" value="2"/>
</dbReference>
<evidence type="ECO:0000313" key="7">
    <source>
        <dbReference type="EMBL" id="CAE0052541.1"/>
    </source>
</evidence>
<proteinExistence type="predicted"/>
<organism evidence="7">
    <name type="scientific">Rhodosorus marinus</name>
    <dbReference type="NCBI Taxonomy" id="101924"/>
    <lineage>
        <taxon>Eukaryota</taxon>
        <taxon>Rhodophyta</taxon>
        <taxon>Stylonematophyceae</taxon>
        <taxon>Stylonematales</taxon>
        <taxon>Stylonemataceae</taxon>
        <taxon>Rhodosorus</taxon>
    </lineage>
</organism>
<keyword evidence="3" id="KW-0862">Zinc</keyword>
<keyword evidence="1" id="KW-0479">Metal-binding</keyword>
<dbReference type="GO" id="GO:0008270">
    <property type="term" value="F:zinc ion binding"/>
    <property type="evidence" value="ECO:0007669"/>
    <property type="project" value="UniProtKB-KW"/>
</dbReference>
<dbReference type="Gene3D" id="3.30.40.10">
    <property type="entry name" value="Zinc/RING finger domain, C3HC4 (zinc finger)"/>
    <property type="match status" value="2"/>
</dbReference>
<evidence type="ECO:0000256" key="1">
    <source>
        <dbReference type="ARBA" id="ARBA00022723"/>
    </source>
</evidence>
<name>A0A7S2ZV68_9RHOD</name>
<accession>A0A7S2ZV68</accession>
<reference evidence="7" key="1">
    <citation type="submission" date="2021-01" db="EMBL/GenBank/DDBJ databases">
        <authorList>
            <person name="Corre E."/>
            <person name="Pelletier E."/>
            <person name="Niang G."/>
            <person name="Scheremetjew M."/>
            <person name="Finn R."/>
            <person name="Kale V."/>
            <person name="Holt S."/>
            <person name="Cochrane G."/>
            <person name="Meng A."/>
            <person name="Brown T."/>
            <person name="Cohen L."/>
        </authorList>
    </citation>
    <scope>NUCLEOTIDE SEQUENCE</scope>
    <source>
        <strain evidence="7">CCMP 769</strain>
    </source>
</reference>
<sequence length="232" mass="26241">MVGGRTGTKRRKKPHMTVPLHCRCLDQRKDSGALVLCEICDRWFHESCVTVKLPAAKVDDGIVEEEESFVCRDCHKGTTDVLVRHDVMKIVKEKLEERNKDKERLVGSEREKEAKSDPDRAAKRVRFEIDLLEKQKEAQLSKEKCPCKVLKGGSWIKCDLCSQWWHISCDQPFASSVADDTEYRCPKCRAQKNGEDEKLLVAEKAPSHSGGDPSYAKSRKLLNGNGQGLGCR</sequence>
<dbReference type="InterPro" id="IPR013083">
    <property type="entry name" value="Znf_RING/FYVE/PHD"/>
</dbReference>
<evidence type="ECO:0000256" key="2">
    <source>
        <dbReference type="ARBA" id="ARBA00022771"/>
    </source>
</evidence>